<proteinExistence type="predicted"/>
<dbReference type="KEGG" id="sliu:111347858"/>
<gene>
    <name evidence="3" type="primary">LOC111347858</name>
</gene>
<organism evidence="2 3">
    <name type="scientific">Spodoptera litura</name>
    <name type="common">Asian cotton leafworm</name>
    <dbReference type="NCBI Taxonomy" id="69820"/>
    <lineage>
        <taxon>Eukaryota</taxon>
        <taxon>Metazoa</taxon>
        <taxon>Ecdysozoa</taxon>
        <taxon>Arthropoda</taxon>
        <taxon>Hexapoda</taxon>
        <taxon>Insecta</taxon>
        <taxon>Pterygota</taxon>
        <taxon>Neoptera</taxon>
        <taxon>Endopterygota</taxon>
        <taxon>Lepidoptera</taxon>
        <taxon>Glossata</taxon>
        <taxon>Ditrysia</taxon>
        <taxon>Noctuoidea</taxon>
        <taxon>Noctuidae</taxon>
        <taxon>Amphipyrinae</taxon>
        <taxon>Spodoptera</taxon>
    </lineage>
</organism>
<dbReference type="RefSeq" id="XP_022814007.1">
    <property type="nucleotide sequence ID" value="XM_022958239.1"/>
</dbReference>
<reference evidence="3" key="1">
    <citation type="submission" date="2025-08" db="UniProtKB">
        <authorList>
            <consortium name="RefSeq"/>
        </authorList>
    </citation>
    <scope>IDENTIFICATION</scope>
    <source>
        <strain evidence="3">Ishihara</strain>
        <tissue evidence="3">Whole body</tissue>
    </source>
</reference>
<evidence type="ECO:0000256" key="1">
    <source>
        <dbReference type="SAM" id="MobiDB-lite"/>
    </source>
</evidence>
<protein>
    <submittedName>
        <fullName evidence="3">Uncharacterized protein LOC111347858</fullName>
    </submittedName>
</protein>
<evidence type="ECO:0000313" key="2">
    <source>
        <dbReference type="Proteomes" id="UP000301870"/>
    </source>
</evidence>
<keyword evidence="2" id="KW-1185">Reference proteome</keyword>
<sequence length="159" mass="18391">MCQRNRQVPKIAEMLLQGTTMHQWKMRRMQALFSGWQVRQLRVQVPKTNSLLEVAAGARSHCRARPSGAAPAPPPLPYSLHIPPINLSLNHTLPPRCLTTGTRTMRREPSRPSSPRRRWTCTHTTQRTTRPGRRTWRPAPRKRPILVSRAAYPTRRRIQ</sequence>
<dbReference type="Proteomes" id="UP000301870">
    <property type="component" value="Chromosome 6"/>
</dbReference>
<dbReference type="AlphaFoldDB" id="A0A9J7DPS6"/>
<dbReference type="GeneID" id="111347858"/>
<name>A0A9J7DPS6_SPOLT</name>
<evidence type="ECO:0000313" key="3">
    <source>
        <dbReference type="RefSeq" id="XP_022814007.1"/>
    </source>
</evidence>
<feature type="region of interest" description="Disordered" evidence="1">
    <location>
        <begin position="96"/>
        <end position="138"/>
    </location>
</feature>
<accession>A0A9J7DPS6</accession>